<gene>
    <name evidence="6" type="ORF">CY0110_15400</name>
</gene>
<dbReference type="PANTHER" id="PTHR41164">
    <property type="entry name" value="CURLI PRODUCTION ASSEMBLY/TRANSPORT COMPONENT CSGG"/>
    <property type="match status" value="1"/>
</dbReference>
<evidence type="ECO:0000313" key="6">
    <source>
        <dbReference type="EMBL" id="EAZ89196.1"/>
    </source>
</evidence>
<dbReference type="AlphaFoldDB" id="A3IWE5"/>
<sequence length="262" mass="28520">MKISHFLRPFGHRVTFALAAVTFSLFGGGLTTLAQDKLTISVPEFKNQSTWWWWRQGTSRELADALINELTSTGNFTVVERQKLDEVLSEQELAELGLVRPETAPETANLTGAKYIVLGQVTSYEEGVSQESSGGRVGGFNIGPINLGSSSGRTTKEQAYVAIDLRVVDTTTAEVVYTRTVEGRATNEAKSMSSGFSILGLGMSGDQQSSNKAPVGQALRAALIEITDYLNCVMVEQGSCLAEFEAKEERRRDNTRGVLELN</sequence>
<name>A3IWE5_9CHRO</name>
<dbReference type="EMBL" id="AAXW01000051">
    <property type="protein sequence ID" value="EAZ89196.1"/>
    <property type="molecule type" value="Genomic_DNA"/>
</dbReference>
<dbReference type="Gene3D" id="3.40.50.10610">
    <property type="entry name" value="ABC-type transport auxiliary lipoprotein component"/>
    <property type="match status" value="2"/>
</dbReference>
<evidence type="ECO:0000256" key="4">
    <source>
        <dbReference type="ARBA" id="ARBA00023139"/>
    </source>
</evidence>
<proteinExistence type="predicted"/>
<keyword evidence="4" id="KW-0564">Palmitate</keyword>
<evidence type="ECO:0000313" key="7">
    <source>
        <dbReference type="Proteomes" id="UP000003781"/>
    </source>
</evidence>
<keyword evidence="5" id="KW-0449">Lipoprotein</keyword>
<evidence type="ECO:0000256" key="5">
    <source>
        <dbReference type="ARBA" id="ARBA00023288"/>
    </source>
</evidence>
<keyword evidence="1" id="KW-1003">Cell membrane</keyword>
<dbReference type="GO" id="GO:0030288">
    <property type="term" value="C:outer membrane-bounded periplasmic space"/>
    <property type="evidence" value="ECO:0007669"/>
    <property type="project" value="InterPro"/>
</dbReference>
<dbReference type="Pfam" id="PF03783">
    <property type="entry name" value="CsgG"/>
    <property type="match status" value="1"/>
</dbReference>
<dbReference type="RefSeq" id="WP_008277701.1">
    <property type="nucleotide sequence ID" value="NZ_AAXW01000051.1"/>
</dbReference>
<reference evidence="6 7" key="1">
    <citation type="submission" date="2007-03" db="EMBL/GenBank/DDBJ databases">
        <authorList>
            <person name="Stal L."/>
            <person name="Ferriera S."/>
            <person name="Johnson J."/>
            <person name="Kravitz S."/>
            <person name="Beeson K."/>
            <person name="Sutton G."/>
            <person name="Rogers Y.-H."/>
            <person name="Friedman R."/>
            <person name="Frazier M."/>
            <person name="Venter J.C."/>
        </authorList>
    </citation>
    <scope>NUCLEOTIDE SEQUENCE [LARGE SCALE GENOMIC DNA]</scope>
    <source>
        <strain evidence="6 7">CCY0110</strain>
    </source>
</reference>
<keyword evidence="3" id="KW-0472">Membrane</keyword>
<dbReference type="OrthoDB" id="551031at2"/>
<comment type="caution">
    <text evidence="6">The sequence shown here is derived from an EMBL/GenBank/DDBJ whole genome shotgun (WGS) entry which is preliminary data.</text>
</comment>
<keyword evidence="2" id="KW-0732">Signal</keyword>
<evidence type="ECO:0000256" key="2">
    <source>
        <dbReference type="ARBA" id="ARBA00022729"/>
    </source>
</evidence>
<dbReference type="eggNOG" id="COG1462">
    <property type="taxonomic scope" value="Bacteria"/>
</dbReference>
<dbReference type="InterPro" id="IPR005534">
    <property type="entry name" value="Curli_assmbl/transp-comp_CsgG"/>
</dbReference>
<accession>A3IWE5</accession>
<evidence type="ECO:0008006" key="8">
    <source>
        <dbReference type="Google" id="ProtNLM"/>
    </source>
</evidence>
<dbReference type="Proteomes" id="UP000003781">
    <property type="component" value="Unassembled WGS sequence"/>
</dbReference>
<protein>
    <recommendedName>
        <fullName evidence="8">Curli production assembly/transport component CsgG</fullName>
    </recommendedName>
</protein>
<organism evidence="6 7">
    <name type="scientific">Crocosphaera chwakensis CCY0110</name>
    <dbReference type="NCBI Taxonomy" id="391612"/>
    <lineage>
        <taxon>Bacteria</taxon>
        <taxon>Bacillati</taxon>
        <taxon>Cyanobacteriota</taxon>
        <taxon>Cyanophyceae</taxon>
        <taxon>Oscillatoriophycideae</taxon>
        <taxon>Chroococcales</taxon>
        <taxon>Aphanothecaceae</taxon>
        <taxon>Crocosphaera</taxon>
        <taxon>Crocosphaera chwakensis</taxon>
    </lineage>
</organism>
<evidence type="ECO:0000256" key="3">
    <source>
        <dbReference type="ARBA" id="ARBA00023136"/>
    </source>
</evidence>
<evidence type="ECO:0000256" key="1">
    <source>
        <dbReference type="ARBA" id="ARBA00022475"/>
    </source>
</evidence>
<dbReference type="PANTHER" id="PTHR41164:SF1">
    <property type="entry name" value="CURLI PRODUCTION ASSEMBLY_TRANSPORT COMPONENT CSGG"/>
    <property type="match status" value="1"/>
</dbReference>
<keyword evidence="7" id="KW-1185">Reference proteome</keyword>